<name>A0A183D397_9BILA</name>
<reference evidence="3" key="1">
    <citation type="submission" date="2016-06" db="UniProtKB">
        <authorList>
            <consortium name="WormBaseParasite"/>
        </authorList>
    </citation>
    <scope>IDENTIFICATION</scope>
</reference>
<keyword evidence="2" id="KW-1185">Reference proteome</keyword>
<dbReference type="AlphaFoldDB" id="A0A183D397"/>
<accession>A0A183D397</accession>
<protein>
    <submittedName>
        <fullName evidence="3">TLDc domain-containing protein</fullName>
    </submittedName>
</protein>
<proteinExistence type="predicted"/>
<dbReference type="EMBL" id="UYRT01005296">
    <property type="protein sequence ID" value="VDK38397.1"/>
    <property type="molecule type" value="Genomic_DNA"/>
</dbReference>
<reference evidence="1 2" key="2">
    <citation type="submission" date="2018-11" db="EMBL/GenBank/DDBJ databases">
        <authorList>
            <consortium name="Pathogen Informatics"/>
        </authorList>
    </citation>
    <scope>NUCLEOTIDE SEQUENCE [LARGE SCALE GENOMIC DNA]</scope>
</reference>
<sequence>MNGNEWGSGDKRRSKRRLLASLDGKYLENCLAVRLRPFVIFSNGVLQVLRFGGFGVKGSGLAGLYLDLDVSWMQFITGRAPFYALSDSSRILIIGDEEASRTTTLDYDHGVFAPVHYLGEIAY</sequence>
<dbReference type="WBParaSite" id="GPUH_0000319301-mRNA-1">
    <property type="protein sequence ID" value="GPUH_0000319301-mRNA-1"/>
    <property type="gene ID" value="GPUH_0000319301"/>
</dbReference>
<organism evidence="3">
    <name type="scientific">Gongylonema pulchrum</name>
    <dbReference type="NCBI Taxonomy" id="637853"/>
    <lineage>
        <taxon>Eukaryota</taxon>
        <taxon>Metazoa</taxon>
        <taxon>Ecdysozoa</taxon>
        <taxon>Nematoda</taxon>
        <taxon>Chromadorea</taxon>
        <taxon>Rhabditida</taxon>
        <taxon>Spirurina</taxon>
        <taxon>Spiruromorpha</taxon>
        <taxon>Spiruroidea</taxon>
        <taxon>Gongylonematidae</taxon>
        <taxon>Gongylonema</taxon>
    </lineage>
</organism>
<evidence type="ECO:0000313" key="2">
    <source>
        <dbReference type="Proteomes" id="UP000271098"/>
    </source>
</evidence>
<gene>
    <name evidence="1" type="ORF">GPUH_LOCUS3189</name>
</gene>
<evidence type="ECO:0000313" key="1">
    <source>
        <dbReference type="EMBL" id="VDK38397.1"/>
    </source>
</evidence>
<dbReference type="Proteomes" id="UP000271098">
    <property type="component" value="Unassembled WGS sequence"/>
</dbReference>
<evidence type="ECO:0000313" key="3">
    <source>
        <dbReference type="WBParaSite" id="GPUH_0000319301-mRNA-1"/>
    </source>
</evidence>